<reference evidence="6 7" key="1">
    <citation type="submission" date="2017-09" db="EMBL/GenBank/DDBJ databases">
        <title>Genomics of the genus Arcobacter.</title>
        <authorList>
            <person name="Perez-Cataluna A."/>
            <person name="Figueras M.J."/>
            <person name="Salas-Masso N."/>
        </authorList>
    </citation>
    <scope>NUCLEOTIDE SEQUENCE [LARGE SCALE GENOMIC DNA]</scope>
    <source>
        <strain evidence="6 7">CECT 7386</strain>
    </source>
</reference>
<dbReference type="GO" id="GO:0005886">
    <property type="term" value="C:plasma membrane"/>
    <property type="evidence" value="ECO:0007669"/>
    <property type="project" value="TreeGrafter"/>
</dbReference>
<dbReference type="KEGG" id="amyt:AMYT_0131"/>
<dbReference type="InterPro" id="IPR001638">
    <property type="entry name" value="Solute-binding_3/MltF_N"/>
</dbReference>
<feature type="domain" description="GGDEF" evidence="5">
    <location>
        <begin position="462"/>
        <end position="597"/>
    </location>
</feature>
<evidence type="ECO:0000256" key="1">
    <source>
        <dbReference type="ARBA" id="ARBA00012528"/>
    </source>
</evidence>
<dbReference type="CDD" id="cd01949">
    <property type="entry name" value="GGDEF"/>
    <property type="match status" value="1"/>
</dbReference>
<dbReference type="NCBIfam" id="TIGR00254">
    <property type="entry name" value="GGDEF"/>
    <property type="match status" value="1"/>
</dbReference>
<dbReference type="CDD" id="cd00130">
    <property type="entry name" value="PAS"/>
    <property type="match status" value="1"/>
</dbReference>
<dbReference type="InterPro" id="IPR050469">
    <property type="entry name" value="Diguanylate_Cyclase"/>
</dbReference>
<dbReference type="InterPro" id="IPR029787">
    <property type="entry name" value="Nucleotide_cyclase"/>
</dbReference>
<dbReference type="InterPro" id="IPR000700">
    <property type="entry name" value="PAS-assoc_C"/>
</dbReference>
<feature type="domain" description="PAC" evidence="4">
    <location>
        <begin position="380"/>
        <end position="434"/>
    </location>
</feature>
<dbReference type="InterPro" id="IPR043128">
    <property type="entry name" value="Rev_trsase/Diguanyl_cyclase"/>
</dbReference>
<comment type="catalytic activity">
    <reaction evidence="2">
        <text>2 GTP = 3',3'-c-di-GMP + 2 diphosphate</text>
        <dbReference type="Rhea" id="RHEA:24898"/>
        <dbReference type="ChEBI" id="CHEBI:33019"/>
        <dbReference type="ChEBI" id="CHEBI:37565"/>
        <dbReference type="ChEBI" id="CHEBI:58805"/>
        <dbReference type="EC" id="2.7.7.65"/>
    </reaction>
</comment>
<dbReference type="InterPro" id="IPR000014">
    <property type="entry name" value="PAS"/>
</dbReference>
<dbReference type="PROSITE" id="PS50113">
    <property type="entry name" value="PAC"/>
    <property type="match status" value="1"/>
</dbReference>
<dbReference type="SUPFAM" id="SSF53850">
    <property type="entry name" value="Periplasmic binding protein-like II"/>
    <property type="match status" value="1"/>
</dbReference>
<evidence type="ECO:0000313" key="7">
    <source>
        <dbReference type="Proteomes" id="UP000290092"/>
    </source>
</evidence>
<keyword evidence="7" id="KW-1185">Reference proteome</keyword>
<dbReference type="Gene3D" id="3.30.450.20">
    <property type="entry name" value="PAS domain"/>
    <property type="match status" value="1"/>
</dbReference>
<keyword evidence="3" id="KW-0472">Membrane</keyword>
<dbReference type="Pfam" id="PF00990">
    <property type="entry name" value="GGDEF"/>
    <property type="match status" value="1"/>
</dbReference>
<dbReference type="InterPro" id="IPR001610">
    <property type="entry name" value="PAC"/>
</dbReference>
<evidence type="ECO:0000256" key="2">
    <source>
        <dbReference type="ARBA" id="ARBA00034247"/>
    </source>
</evidence>
<dbReference type="FunFam" id="3.30.70.270:FF:000001">
    <property type="entry name" value="Diguanylate cyclase domain protein"/>
    <property type="match status" value="1"/>
</dbReference>
<protein>
    <recommendedName>
        <fullName evidence="1">diguanylate cyclase</fullName>
        <ecNumber evidence="1">2.7.7.65</ecNumber>
    </recommendedName>
</protein>
<dbReference type="AlphaFoldDB" id="A0AAX2AJN4"/>
<keyword evidence="3" id="KW-0812">Transmembrane</keyword>
<dbReference type="EC" id="2.7.7.65" evidence="1"/>
<evidence type="ECO:0000259" key="5">
    <source>
        <dbReference type="PROSITE" id="PS50887"/>
    </source>
</evidence>
<dbReference type="SUPFAM" id="SSF55785">
    <property type="entry name" value="PYP-like sensor domain (PAS domain)"/>
    <property type="match status" value="1"/>
</dbReference>
<dbReference type="Gene3D" id="3.30.70.270">
    <property type="match status" value="1"/>
</dbReference>
<dbReference type="Proteomes" id="UP000290092">
    <property type="component" value="Unassembled WGS sequence"/>
</dbReference>
<dbReference type="RefSeq" id="WP_114840651.1">
    <property type="nucleotide sequence ID" value="NZ_CP031219.1"/>
</dbReference>
<evidence type="ECO:0000313" key="6">
    <source>
        <dbReference type="EMBL" id="RXK16365.1"/>
    </source>
</evidence>
<dbReference type="Pfam" id="PF00497">
    <property type="entry name" value="SBP_bac_3"/>
    <property type="match status" value="1"/>
</dbReference>
<keyword evidence="3" id="KW-1133">Transmembrane helix</keyword>
<dbReference type="Pfam" id="PF13426">
    <property type="entry name" value="PAS_9"/>
    <property type="match status" value="1"/>
</dbReference>
<dbReference type="InterPro" id="IPR035965">
    <property type="entry name" value="PAS-like_dom_sf"/>
</dbReference>
<dbReference type="PROSITE" id="PS50887">
    <property type="entry name" value="GGDEF"/>
    <property type="match status" value="1"/>
</dbReference>
<dbReference type="GO" id="GO:0052621">
    <property type="term" value="F:diguanylate cyclase activity"/>
    <property type="evidence" value="ECO:0007669"/>
    <property type="project" value="UniProtKB-EC"/>
</dbReference>
<dbReference type="SMART" id="SM00086">
    <property type="entry name" value="PAC"/>
    <property type="match status" value="1"/>
</dbReference>
<dbReference type="SMART" id="SM00062">
    <property type="entry name" value="PBPb"/>
    <property type="match status" value="1"/>
</dbReference>
<dbReference type="PANTHER" id="PTHR45138">
    <property type="entry name" value="REGULATORY COMPONENTS OF SENSORY TRANSDUCTION SYSTEM"/>
    <property type="match status" value="1"/>
</dbReference>
<proteinExistence type="predicted"/>
<dbReference type="InterPro" id="IPR000160">
    <property type="entry name" value="GGDEF_dom"/>
</dbReference>
<organism evidence="6 7">
    <name type="scientific">Malaciobacter mytili LMG 24559</name>
    <dbReference type="NCBI Taxonomy" id="1032238"/>
    <lineage>
        <taxon>Bacteria</taxon>
        <taxon>Pseudomonadati</taxon>
        <taxon>Campylobacterota</taxon>
        <taxon>Epsilonproteobacteria</taxon>
        <taxon>Campylobacterales</taxon>
        <taxon>Arcobacteraceae</taxon>
        <taxon>Malaciobacter</taxon>
    </lineage>
</organism>
<name>A0AAX2AJN4_9BACT</name>
<dbReference type="Gene3D" id="3.40.190.10">
    <property type="entry name" value="Periplasmic binding protein-like II"/>
    <property type="match status" value="2"/>
</dbReference>
<gene>
    <name evidence="6" type="ORF">CP985_04200</name>
</gene>
<comment type="caution">
    <text evidence="6">The sequence shown here is derived from an EMBL/GenBank/DDBJ whole genome shotgun (WGS) entry which is preliminary data.</text>
</comment>
<dbReference type="SMART" id="SM00267">
    <property type="entry name" value="GGDEF"/>
    <property type="match status" value="1"/>
</dbReference>
<accession>A0AAX2AJN4</accession>
<feature type="transmembrane region" description="Helical" evidence="3">
    <location>
        <begin position="272"/>
        <end position="294"/>
    </location>
</feature>
<evidence type="ECO:0000256" key="3">
    <source>
        <dbReference type="SAM" id="Phobius"/>
    </source>
</evidence>
<dbReference type="GO" id="GO:0043709">
    <property type="term" value="P:cell adhesion involved in single-species biofilm formation"/>
    <property type="evidence" value="ECO:0007669"/>
    <property type="project" value="TreeGrafter"/>
</dbReference>
<sequence>MKYLFLYLTIITFLFSKTIEIPQNNNVLNNLTFKEIEYLKNKKNILMCVDPNWMPLEKIENNKHIGMAAEYIKVIEKLLNIPILLVKTKTWTETLEFAKSRKCDIISLLLLTEQRAKYLDFPTAYLNIPLVIVTKMQEVYISEFSSLTKEIGIVKGYAFKEFLKKKHPNLNLVDVKNVQEGLQKVKEGKLFAFIDTVPTTGYYIQKKYFGELKISGNFDEILQLGIGTRNDEPILKDIFNKAISKISTEEHQSILNKWVAVKYEAKVDYLLIFRWIGLITLIFASILFIIMGVNKKLNKEIRKRLIIEKKLKDYVKLVDENIITSFTDLDGKIKAVSKAFCKVSKYSKRELIGKSHSIIKSKDNNKKVYAQLWESLNNNKKWEGELKNKAKDGSIYWVRILISPTFDENNKKIGYTSLQENITVKKRLEELSVTDELTQLYNKRFFNELLPKVINAAKRKDEYITFAMFDIDYFKLYNDTYGHLKGDEVLKKVSLTVKNSLHRADDYCFRLGGEEFGILFKDGKEGKAKAFIEKIKSTIENLKIEHKENTTSPYVTASFGVITLKASCIQDLEDLYKQTDKLLYEAKEKGRNKVCSN</sequence>
<dbReference type="EMBL" id="NXID01000010">
    <property type="protein sequence ID" value="RXK16365.1"/>
    <property type="molecule type" value="Genomic_DNA"/>
</dbReference>
<evidence type="ECO:0000259" key="4">
    <source>
        <dbReference type="PROSITE" id="PS50113"/>
    </source>
</evidence>
<dbReference type="SUPFAM" id="SSF55073">
    <property type="entry name" value="Nucleotide cyclase"/>
    <property type="match status" value="1"/>
</dbReference>
<dbReference type="NCBIfam" id="TIGR00229">
    <property type="entry name" value="sensory_box"/>
    <property type="match status" value="1"/>
</dbReference>
<dbReference type="PANTHER" id="PTHR45138:SF9">
    <property type="entry name" value="DIGUANYLATE CYCLASE DGCM-RELATED"/>
    <property type="match status" value="1"/>
</dbReference>
<dbReference type="GO" id="GO:1902201">
    <property type="term" value="P:negative regulation of bacterial-type flagellum-dependent cell motility"/>
    <property type="evidence" value="ECO:0007669"/>
    <property type="project" value="TreeGrafter"/>
</dbReference>
<dbReference type="CDD" id="cd13708">
    <property type="entry name" value="PBP2_BvgS_like_1"/>
    <property type="match status" value="1"/>
</dbReference>